<name>A0A448ZGZ1_9STRA</name>
<dbReference type="OrthoDB" id="5977625at2759"/>
<gene>
    <name evidence="2" type="ORF">PSNMU_V1.4_AUG-EV-PASAV3_0082220</name>
</gene>
<dbReference type="Proteomes" id="UP000291116">
    <property type="component" value="Unassembled WGS sequence"/>
</dbReference>
<proteinExistence type="predicted"/>
<dbReference type="PANTHER" id="PTHR13359:SF2">
    <property type="entry name" value="LARGE RIBOSOMAL SUBUNIT PROTEIN ML40"/>
    <property type="match status" value="1"/>
</dbReference>
<dbReference type="PANTHER" id="PTHR13359">
    <property type="entry name" value="39S RIBOSOMAL PROTEIN L40, MITOCHONDRIAL"/>
    <property type="match status" value="1"/>
</dbReference>
<dbReference type="EMBL" id="CAACVS010000342">
    <property type="protein sequence ID" value="VEU41310.1"/>
    <property type="molecule type" value="Genomic_DNA"/>
</dbReference>
<dbReference type="AlphaFoldDB" id="A0A448ZGZ1"/>
<feature type="region of interest" description="Disordered" evidence="1">
    <location>
        <begin position="30"/>
        <end position="51"/>
    </location>
</feature>
<protein>
    <submittedName>
        <fullName evidence="2">Uncharacterized protein</fullName>
    </submittedName>
</protein>
<accession>A0A448ZGZ1</accession>
<reference evidence="2 3" key="1">
    <citation type="submission" date="2019-01" db="EMBL/GenBank/DDBJ databases">
        <authorList>
            <person name="Ferrante I. M."/>
        </authorList>
    </citation>
    <scope>NUCLEOTIDE SEQUENCE [LARGE SCALE GENOMIC DNA]</scope>
    <source>
        <strain evidence="2 3">B856</strain>
    </source>
</reference>
<organism evidence="2 3">
    <name type="scientific">Pseudo-nitzschia multistriata</name>
    <dbReference type="NCBI Taxonomy" id="183589"/>
    <lineage>
        <taxon>Eukaryota</taxon>
        <taxon>Sar</taxon>
        <taxon>Stramenopiles</taxon>
        <taxon>Ochrophyta</taxon>
        <taxon>Bacillariophyta</taxon>
        <taxon>Bacillariophyceae</taxon>
        <taxon>Bacillariophycidae</taxon>
        <taxon>Bacillariales</taxon>
        <taxon>Bacillariaceae</taxon>
        <taxon>Pseudo-nitzschia</taxon>
    </lineage>
</organism>
<dbReference type="Gene3D" id="6.10.250.3440">
    <property type="match status" value="1"/>
</dbReference>
<dbReference type="InterPro" id="IPR039145">
    <property type="entry name" value="Ribosomal_mL40_metazoa/plant"/>
</dbReference>
<keyword evidence="3" id="KW-1185">Reference proteome</keyword>
<evidence type="ECO:0000313" key="2">
    <source>
        <dbReference type="EMBL" id="VEU41310.1"/>
    </source>
</evidence>
<evidence type="ECO:0000256" key="1">
    <source>
        <dbReference type="SAM" id="MobiDB-lite"/>
    </source>
</evidence>
<evidence type="ECO:0000313" key="3">
    <source>
        <dbReference type="Proteomes" id="UP000291116"/>
    </source>
</evidence>
<feature type="compositionally biased region" description="Polar residues" evidence="1">
    <location>
        <begin position="30"/>
        <end position="45"/>
    </location>
</feature>
<sequence length="180" mass="20571">MASHTARFLEKSVVPLLAKHPLQWSPSLRSGQVATASSSIGSTRWFSDDGPKKRIVKVKKKERKSAADTGRSRDLELLLGFLDAPKTKPPPADEEETARRETVRRNYTIGTFRKHNEENHEIACKLKLKKHAISMLPKRSNLKEWALKVDDKHPPRWRTIPAWTPPIPDFNPSDFMVTEE</sequence>
<dbReference type="GO" id="GO:0005762">
    <property type="term" value="C:mitochondrial large ribosomal subunit"/>
    <property type="evidence" value="ECO:0007669"/>
    <property type="project" value="InterPro"/>
</dbReference>